<reference evidence="2" key="1">
    <citation type="journal article" date="2019" name="Int. J. Syst. Evol. Microbiol.">
        <title>The Global Catalogue of Microorganisms (GCM) 10K type strain sequencing project: providing services to taxonomists for standard genome sequencing and annotation.</title>
        <authorList>
            <consortium name="The Broad Institute Genomics Platform"/>
            <consortium name="The Broad Institute Genome Sequencing Center for Infectious Disease"/>
            <person name="Wu L."/>
            <person name="Ma J."/>
        </authorList>
    </citation>
    <scope>NUCLEOTIDE SEQUENCE [LARGE SCALE GENOMIC DNA]</scope>
    <source>
        <strain evidence="2">JCM 32206</strain>
    </source>
</reference>
<dbReference type="RefSeq" id="WP_345341218.1">
    <property type="nucleotide sequence ID" value="NZ_BAABFB010000007.1"/>
</dbReference>
<dbReference type="EMBL" id="BAABFB010000007">
    <property type="protein sequence ID" value="GAA4471463.1"/>
    <property type="molecule type" value="Genomic_DNA"/>
</dbReference>
<gene>
    <name evidence="1" type="ORF">GCM10023094_02230</name>
</gene>
<comment type="caution">
    <text evidence="1">The sequence shown here is derived from an EMBL/GenBank/DDBJ whole genome shotgun (WGS) entry which is preliminary data.</text>
</comment>
<evidence type="ECO:0000313" key="2">
    <source>
        <dbReference type="Proteomes" id="UP001501183"/>
    </source>
</evidence>
<sequence length="47" mass="5577">MSDNELRRAIRMLRDRADDARGRHDDDAADAIERTIRDYQDEMATRL</sequence>
<proteinExistence type="predicted"/>
<accession>A0ABP8NU35</accession>
<evidence type="ECO:0000313" key="1">
    <source>
        <dbReference type="EMBL" id="GAA4471463.1"/>
    </source>
</evidence>
<organism evidence="1 2">
    <name type="scientific">Rhodococcus olei</name>
    <dbReference type="NCBI Taxonomy" id="2161675"/>
    <lineage>
        <taxon>Bacteria</taxon>
        <taxon>Bacillati</taxon>
        <taxon>Actinomycetota</taxon>
        <taxon>Actinomycetes</taxon>
        <taxon>Mycobacteriales</taxon>
        <taxon>Nocardiaceae</taxon>
        <taxon>Rhodococcus</taxon>
    </lineage>
</organism>
<protein>
    <submittedName>
        <fullName evidence="1">Uncharacterized protein</fullName>
    </submittedName>
</protein>
<name>A0ABP8NU35_9NOCA</name>
<dbReference type="Proteomes" id="UP001501183">
    <property type="component" value="Unassembled WGS sequence"/>
</dbReference>
<keyword evidence="2" id="KW-1185">Reference proteome</keyword>